<dbReference type="PANTHER" id="PTHR37685">
    <property type="entry name" value="GEO11136P1-RELATED"/>
    <property type="match status" value="1"/>
</dbReference>
<evidence type="ECO:0000256" key="1">
    <source>
        <dbReference type="SAM" id="SignalP"/>
    </source>
</evidence>
<keyword evidence="1" id="KW-0732">Signal</keyword>
<dbReference type="Proteomes" id="UP000327044">
    <property type="component" value="Unassembled WGS sequence"/>
</dbReference>
<proteinExistence type="predicted"/>
<feature type="signal peptide" evidence="1">
    <location>
        <begin position="1"/>
        <end position="20"/>
    </location>
</feature>
<dbReference type="EMBL" id="VVIM01000003">
    <property type="protein sequence ID" value="KAB0800966.1"/>
    <property type="molecule type" value="Genomic_DNA"/>
</dbReference>
<protein>
    <submittedName>
        <fullName evidence="2">Uncharacterized protein</fullName>
    </submittedName>
</protein>
<comment type="caution">
    <text evidence="2">The sequence shown here is derived from an EMBL/GenBank/DDBJ whole genome shotgun (WGS) entry which is preliminary data.</text>
</comment>
<accession>A0A5N4AUH5</accession>
<keyword evidence="3" id="KW-1185">Reference proteome</keyword>
<dbReference type="AlphaFoldDB" id="A0A5N4AUH5"/>
<evidence type="ECO:0000313" key="2">
    <source>
        <dbReference type="EMBL" id="KAB0800966.1"/>
    </source>
</evidence>
<dbReference type="PANTHER" id="PTHR37685:SF1">
    <property type="entry name" value="GEO11136P1-RELATED"/>
    <property type="match status" value="1"/>
</dbReference>
<sequence>MHRLIIAFVLLVSCTCYINTKKPLNNTRLKVSRSLQNSSISLKIVDKQHHLFIGRCIPLDDVLHSENLILNNDGKSQVNATIRMSVEGSVYITCVKVLDQVSDGEGAYPSFVGGGVGHNYVIFNVTAAYGRGFNFYVEIKGYSLDENDGDV</sequence>
<reference evidence="2 3" key="1">
    <citation type="journal article" date="2018" name="Elife">
        <title>Firefly genomes illuminate parallel origins of bioluminescence in beetles.</title>
        <authorList>
            <person name="Fallon T.R."/>
            <person name="Lower S.E."/>
            <person name="Chang C.H."/>
            <person name="Bessho-Uehara M."/>
            <person name="Martin G.J."/>
            <person name="Bewick A.J."/>
            <person name="Behringer M."/>
            <person name="Debat H.J."/>
            <person name="Wong I."/>
            <person name="Day J.C."/>
            <person name="Suvorov A."/>
            <person name="Silva C.J."/>
            <person name="Stanger-Hall K.F."/>
            <person name="Hall D.W."/>
            <person name="Schmitz R.J."/>
            <person name="Nelson D.R."/>
            <person name="Lewis S.M."/>
            <person name="Shigenobu S."/>
            <person name="Bybee S.M."/>
            <person name="Larracuente A.M."/>
            <person name="Oba Y."/>
            <person name="Weng J.K."/>
        </authorList>
    </citation>
    <scope>NUCLEOTIDE SEQUENCE [LARGE SCALE GENOMIC DNA]</scope>
    <source>
        <strain evidence="2">1611_PpyrPB1</strain>
        <tissue evidence="2">Whole body</tissue>
    </source>
</reference>
<name>A0A5N4AUH5_PHOPY</name>
<dbReference type="OrthoDB" id="8192785at2759"/>
<dbReference type="InParanoid" id="A0A5N4AUH5"/>
<evidence type="ECO:0000313" key="3">
    <source>
        <dbReference type="Proteomes" id="UP000327044"/>
    </source>
</evidence>
<dbReference type="Pfam" id="PF15868">
    <property type="entry name" value="MBF2"/>
    <property type="match status" value="1"/>
</dbReference>
<feature type="chain" id="PRO_5024427792" evidence="1">
    <location>
        <begin position="21"/>
        <end position="151"/>
    </location>
</feature>
<organism evidence="2 3">
    <name type="scientific">Photinus pyralis</name>
    <name type="common">Common eastern firefly</name>
    <name type="synonym">Lampyris pyralis</name>
    <dbReference type="NCBI Taxonomy" id="7054"/>
    <lineage>
        <taxon>Eukaryota</taxon>
        <taxon>Metazoa</taxon>
        <taxon>Ecdysozoa</taxon>
        <taxon>Arthropoda</taxon>
        <taxon>Hexapoda</taxon>
        <taxon>Insecta</taxon>
        <taxon>Pterygota</taxon>
        <taxon>Neoptera</taxon>
        <taxon>Endopterygota</taxon>
        <taxon>Coleoptera</taxon>
        <taxon>Polyphaga</taxon>
        <taxon>Elateriformia</taxon>
        <taxon>Elateroidea</taxon>
        <taxon>Lampyridae</taxon>
        <taxon>Lampyrinae</taxon>
        <taxon>Photinus</taxon>
    </lineage>
</organism>
<gene>
    <name evidence="2" type="ORF">PPYR_05320</name>
</gene>
<dbReference type="InterPro" id="IPR031734">
    <property type="entry name" value="MBF2"/>
</dbReference>